<accession>A0A1S4C2H0</accession>
<protein>
    <submittedName>
        <fullName evidence="2">Flowering time control protein FY-like</fullName>
    </submittedName>
</protein>
<feature type="region of interest" description="Disordered" evidence="1">
    <location>
        <begin position="1"/>
        <end position="79"/>
    </location>
</feature>
<evidence type="ECO:0000256" key="1">
    <source>
        <dbReference type="SAM" id="MobiDB-lite"/>
    </source>
</evidence>
<feature type="compositionally biased region" description="Low complexity" evidence="1">
    <location>
        <begin position="1"/>
        <end position="13"/>
    </location>
</feature>
<gene>
    <name evidence="2" type="primary">LOC107814452</name>
</gene>
<feature type="compositionally biased region" description="Low complexity" evidence="1">
    <location>
        <begin position="32"/>
        <end position="51"/>
    </location>
</feature>
<dbReference type="RefSeq" id="XP_016495352.1">
    <property type="nucleotide sequence ID" value="XM_016639866.1"/>
</dbReference>
<name>A0A1S4C2H0_TOBAC</name>
<evidence type="ECO:0000313" key="2">
    <source>
        <dbReference type="RefSeq" id="XP_016495352.1"/>
    </source>
</evidence>
<organism evidence="2">
    <name type="scientific">Nicotiana tabacum</name>
    <name type="common">Common tobacco</name>
    <dbReference type="NCBI Taxonomy" id="4097"/>
    <lineage>
        <taxon>Eukaryota</taxon>
        <taxon>Viridiplantae</taxon>
        <taxon>Streptophyta</taxon>
        <taxon>Embryophyta</taxon>
        <taxon>Tracheophyta</taxon>
        <taxon>Spermatophyta</taxon>
        <taxon>Magnoliopsida</taxon>
        <taxon>eudicotyledons</taxon>
        <taxon>Gunneridae</taxon>
        <taxon>Pentapetalae</taxon>
        <taxon>asterids</taxon>
        <taxon>lamiids</taxon>
        <taxon>Solanales</taxon>
        <taxon>Solanaceae</taxon>
        <taxon>Nicotianoideae</taxon>
        <taxon>Nicotianeae</taxon>
        <taxon>Nicotiana</taxon>
    </lineage>
</organism>
<dbReference type="KEGG" id="nta:107814452"/>
<dbReference type="OrthoDB" id="1226114at2759"/>
<dbReference type="AlphaFoldDB" id="A0A1S4C2H0"/>
<reference evidence="2" key="1">
    <citation type="submission" date="2025-08" db="UniProtKB">
        <authorList>
            <consortium name="RefSeq"/>
        </authorList>
    </citation>
    <scope>IDENTIFICATION</scope>
</reference>
<proteinExistence type="predicted"/>
<dbReference type="PaxDb" id="4097-A0A1S4C2H0"/>
<dbReference type="STRING" id="4097.A0A1S4C2H0"/>
<sequence>MTSHPLQPSNLPQLQPPHMPLMPHPHLPRPPHQLQQVNMPGLPSSMPGSGSIQAMPIPGPMGIQGNMNQMVPPMPQGHC</sequence>
<feature type="compositionally biased region" description="Pro residues" evidence="1">
    <location>
        <begin position="14"/>
        <end position="31"/>
    </location>
</feature>